<dbReference type="InterPro" id="IPR028098">
    <property type="entry name" value="Glyco_trans_4-like_N"/>
</dbReference>
<keyword evidence="1" id="KW-0472">Membrane</keyword>
<accession>A0A917AII0</accession>
<dbReference type="InterPro" id="IPR050194">
    <property type="entry name" value="Glycosyltransferase_grp1"/>
</dbReference>
<dbReference type="SUPFAM" id="SSF53756">
    <property type="entry name" value="UDP-Glycosyltransferase/glycogen phosphorylase"/>
    <property type="match status" value="1"/>
</dbReference>
<evidence type="ECO:0000313" key="4">
    <source>
        <dbReference type="EMBL" id="GGE55408.1"/>
    </source>
</evidence>
<keyword evidence="1" id="KW-0812">Transmembrane</keyword>
<gene>
    <name evidence="4" type="ORF">GCM10007140_02220</name>
</gene>
<feature type="domain" description="Glycosyltransferase subfamily 4-like N-terminal" evidence="3">
    <location>
        <begin position="30"/>
        <end position="200"/>
    </location>
</feature>
<dbReference type="InterPro" id="IPR001296">
    <property type="entry name" value="Glyco_trans_1"/>
</dbReference>
<dbReference type="AlphaFoldDB" id="A0A917AII0"/>
<evidence type="ECO:0000259" key="2">
    <source>
        <dbReference type="Pfam" id="PF00534"/>
    </source>
</evidence>
<dbReference type="CDD" id="cd03794">
    <property type="entry name" value="GT4_WbuB-like"/>
    <property type="match status" value="1"/>
</dbReference>
<dbReference type="PANTHER" id="PTHR45947:SF3">
    <property type="entry name" value="SULFOQUINOVOSYL TRANSFERASE SQD2"/>
    <property type="match status" value="1"/>
</dbReference>
<dbReference type="Gene3D" id="3.40.50.2000">
    <property type="entry name" value="Glycogen Phosphorylase B"/>
    <property type="match status" value="2"/>
</dbReference>
<reference evidence="4" key="2">
    <citation type="submission" date="2020-09" db="EMBL/GenBank/DDBJ databases">
        <authorList>
            <person name="Sun Q."/>
            <person name="Zhou Y."/>
        </authorList>
    </citation>
    <scope>NUCLEOTIDE SEQUENCE</scope>
    <source>
        <strain evidence="4">CGMCC 1.12698</strain>
    </source>
</reference>
<sequence>MRKKVLMICQNYYPEIGSAANRMKNIHTLLLQKGYEVTVLTSDPSYPNRNLYKKKEFWDENISEENTIRVKTRTRKYTRNMLNRLFLYLEVTLKFVLSILRMKKEYDFIFVSTPPIFSGLAGVIAKKKLKVPLILDVRDLWPDSLLGVGVFTNRYIIKFAHLLEKYLYKKADEIIINSEYFKEHMMNKGIEETNISFMPNSLTEEEMTYHERHEHNETNHVSVVYTGNIGLAQDIVKLLTIAERLKENRNITFNIIGYGIQAKEVKRLIKEKGLMNIHLHTAMSRKRTLQQIAAADIAYVSLVQKDVFKTVLPGKLIDYMGMKTPIVGDVSGYAAKMMNVANCGLVATDKSVDQLCENILTLANNPKLRLELGMNGYEFAKKNWCWNTNIEVLTTMMEGLDDKEGMYVCMESLHQ</sequence>
<organism evidence="4 5">
    <name type="scientific">Priestia taiwanensis</name>
    <dbReference type="NCBI Taxonomy" id="1347902"/>
    <lineage>
        <taxon>Bacteria</taxon>
        <taxon>Bacillati</taxon>
        <taxon>Bacillota</taxon>
        <taxon>Bacilli</taxon>
        <taxon>Bacillales</taxon>
        <taxon>Bacillaceae</taxon>
        <taxon>Priestia</taxon>
    </lineage>
</organism>
<reference evidence="4" key="1">
    <citation type="journal article" date="2014" name="Int. J. Syst. Evol. Microbiol.">
        <title>Complete genome sequence of Corynebacterium casei LMG S-19264T (=DSM 44701T), isolated from a smear-ripened cheese.</title>
        <authorList>
            <consortium name="US DOE Joint Genome Institute (JGI-PGF)"/>
            <person name="Walter F."/>
            <person name="Albersmeier A."/>
            <person name="Kalinowski J."/>
            <person name="Ruckert C."/>
        </authorList>
    </citation>
    <scope>NUCLEOTIDE SEQUENCE</scope>
    <source>
        <strain evidence="4">CGMCC 1.12698</strain>
    </source>
</reference>
<dbReference type="PANTHER" id="PTHR45947">
    <property type="entry name" value="SULFOQUINOVOSYL TRANSFERASE SQD2"/>
    <property type="match status" value="1"/>
</dbReference>
<evidence type="ECO:0000313" key="5">
    <source>
        <dbReference type="Proteomes" id="UP000605259"/>
    </source>
</evidence>
<comment type="caution">
    <text evidence="4">The sequence shown here is derived from an EMBL/GenBank/DDBJ whole genome shotgun (WGS) entry which is preliminary data.</text>
</comment>
<dbReference type="GO" id="GO:0016758">
    <property type="term" value="F:hexosyltransferase activity"/>
    <property type="evidence" value="ECO:0007669"/>
    <property type="project" value="TreeGrafter"/>
</dbReference>
<dbReference type="RefSeq" id="WP_188386618.1">
    <property type="nucleotide sequence ID" value="NZ_BMFK01000001.1"/>
</dbReference>
<evidence type="ECO:0000259" key="3">
    <source>
        <dbReference type="Pfam" id="PF13579"/>
    </source>
</evidence>
<dbReference type="Pfam" id="PF00534">
    <property type="entry name" value="Glycos_transf_1"/>
    <property type="match status" value="1"/>
</dbReference>
<proteinExistence type="predicted"/>
<keyword evidence="5" id="KW-1185">Reference proteome</keyword>
<name>A0A917AII0_9BACI</name>
<dbReference type="Proteomes" id="UP000605259">
    <property type="component" value="Unassembled WGS sequence"/>
</dbReference>
<dbReference type="EMBL" id="BMFK01000001">
    <property type="protein sequence ID" value="GGE55408.1"/>
    <property type="molecule type" value="Genomic_DNA"/>
</dbReference>
<keyword evidence="1" id="KW-1133">Transmembrane helix</keyword>
<feature type="transmembrane region" description="Helical" evidence="1">
    <location>
        <begin position="85"/>
        <end position="102"/>
    </location>
</feature>
<feature type="domain" description="Glycosyl transferase family 1" evidence="2">
    <location>
        <begin position="218"/>
        <end position="378"/>
    </location>
</feature>
<evidence type="ECO:0000256" key="1">
    <source>
        <dbReference type="SAM" id="Phobius"/>
    </source>
</evidence>
<protein>
    <submittedName>
        <fullName evidence="4">Glycosyltransferase WbuB</fullName>
    </submittedName>
</protein>
<dbReference type="Pfam" id="PF13579">
    <property type="entry name" value="Glyco_trans_4_4"/>
    <property type="match status" value="1"/>
</dbReference>